<dbReference type="SUPFAM" id="SSF52540">
    <property type="entry name" value="P-loop containing nucleoside triphosphate hydrolases"/>
    <property type="match status" value="1"/>
</dbReference>
<dbReference type="Proteomes" id="UP001486808">
    <property type="component" value="Unassembled WGS sequence"/>
</dbReference>
<dbReference type="InterPro" id="IPR038729">
    <property type="entry name" value="Rad50/SbcC_AAA"/>
</dbReference>
<dbReference type="InterPro" id="IPR027417">
    <property type="entry name" value="P-loop_NTPase"/>
</dbReference>
<evidence type="ECO:0000256" key="1">
    <source>
        <dbReference type="SAM" id="Coils"/>
    </source>
</evidence>
<dbReference type="Pfam" id="PF13476">
    <property type="entry name" value="AAA_23"/>
    <property type="match status" value="1"/>
</dbReference>
<organism evidence="3 4">
    <name type="scientific">Halopseudomonas sabulinigri</name>
    <dbReference type="NCBI Taxonomy" id="472181"/>
    <lineage>
        <taxon>Bacteria</taxon>
        <taxon>Pseudomonadati</taxon>
        <taxon>Pseudomonadota</taxon>
        <taxon>Gammaproteobacteria</taxon>
        <taxon>Pseudomonadales</taxon>
        <taxon>Pseudomonadaceae</taxon>
        <taxon>Halopseudomonas</taxon>
    </lineage>
</organism>
<keyword evidence="1" id="KW-0175">Coiled coil</keyword>
<reference evidence="3 4" key="1">
    <citation type="submission" date="2024-04" db="EMBL/GenBank/DDBJ databases">
        <title>Draft genome sequence of Halopseudomonas sabulinigri NBRC 116187.</title>
        <authorList>
            <person name="Miyakawa T."/>
            <person name="Kusuya Y."/>
            <person name="Miura T."/>
        </authorList>
    </citation>
    <scope>NUCLEOTIDE SEQUENCE [LARGE SCALE GENOMIC DNA]</scope>
    <source>
        <strain evidence="3 4">4NH20-0042</strain>
    </source>
</reference>
<protein>
    <recommendedName>
        <fullName evidence="2">Rad50/SbcC-type AAA domain-containing protein</fullName>
    </recommendedName>
</protein>
<comment type="caution">
    <text evidence="3">The sequence shown here is derived from an EMBL/GenBank/DDBJ whole genome shotgun (WGS) entry which is preliminary data.</text>
</comment>
<name>A0ABP9ZTM3_9GAMM</name>
<dbReference type="Gene3D" id="3.40.50.300">
    <property type="entry name" value="P-loop containing nucleotide triphosphate hydrolases"/>
    <property type="match status" value="2"/>
</dbReference>
<accession>A0ABP9ZTM3</accession>
<evidence type="ECO:0000313" key="3">
    <source>
        <dbReference type="EMBL" id="GAA6132795.1"/>
    </source>
</evidence>
<sequence>MNLISLKVYPNGGSGWGSKLLQFGGEITHLYGPNGCGKSPLIQSIAFCLGYPSVFRNDIYDKCKYAELRVSSSKGELLIRRVYSRDVDVSVEDSRGNVQRFVNEQDFSEYIFECLNFPFDKLVSNANKPTHPYISTFLPLHYLDQDEGYVGIYRPAANFIKDQFSEMMRMAIGLPPKNPFEKKQKKLQAKERLSFLDQSVHTAHSVLQVARKEIGAIIKSRSEIESDIEALESEINLLKNAGATKDDSIGAIGRVITSCMEELREVTSEIRSLNMRRDGVHGIVKEINAEVETLNLNEDARRVFLSFSEVCGAEACQLFSRSSEAYAKNLLYLKDQIKDLERNAEVDGGRILELSSREDSLRARLDSLLKEQKRSMDDGEVSAIVEAISSIKSRIFECQMSLSELDRLEKLETRHFNLCRERDNANSTYQAFGAQGFSLPELVKFKADLRAYFSEWLETLHTNNVSRDITFKDEFVPVLGQETVSQIKGSTRIRAVLAYHAAIFQLFSEVTDRGFKFLILDTPKQHEIHNDDLGRYLAKLKALCQEYGVQVIFSTTEYHYCGDEFDIEWNPEYPGVDQDMFLKVGGVA</sequence>
<gene>
    <name evidence="3" type="ORF">NBRC116187_31550</name>
</gene>
<feature type="domain" description="Rad50/SbcC-type AAA" evidence="2">
    <location>
        <begin position="21"/>
        <end position="239"/>
    </location>
</feature>
<keyword evidence="4" id="KW-1185">Reference proteome</keyword>
<feature type="coiled-coil region" evidence="1">
    <location>
        <begin position="323"/>
        <end position="371"/>
    </location>
</feature>
<proteinExistence type="predicted"/>
<dbReference type="EMBL" id="BAABWD010000005">
    <property type="protein sequence ID" value="GAA6132795.1"/>
    <property type="molecule type" value="Genomic_DNA"/>
</dbReference>
<dbReference type="RefSeq" id="WP_353389551.1">
    <property type="nucleotide sequence ID" value="NZ_BAABWD010000005.1"/>
</dbReference>
<evidence type="ECO:0000313" key="4">
    <source>
        <dbReference type="Proteomes" id="UP001486808"/>
    </source>
</evidence>
<evidence type="ECO:0000259" key="2">
    <source>
        <dbReference type="Pfam" id="PF13476"/>
    </source>
</evidence>